<keyword evidence="4" id="KW-0031">Aminopeptidase</keyword>
<dbReference type="PANTHER" id="PTHR22946:SF12">
    <property type="entry name" value="CONIDIAL PIGMENT BIOSYNTHESIS PROTEIN AYG1 (AFU_ORTHOLOGUE AFUA_2G17550)"/>
    <property type="match status" value="1"/>
</dbReference>
<dbReference type="OrthoDB" id="9812921at2"/>
<dbReference type="EMBL" id="LNYG01000013">
    <property type="protein sequence ID" value="KTD07053.1"/>
    <property type="molecule type" value="Genomic_DNA"/>
</dbReference>
<evidence type="ECO:0000313" key="3">
    <source>
        <dbReference type="EMBL" id="KTD07053.1"/>
    </source>
</evidence>
<protein>
    <submittedName>
        <fullName evidence="4">Dipeptidyl aminopeptidase</fullName>
    </submittedName>
    <submittedName>
        <fullName evidence="3">Prolyl oligopeptidase</fullName>
    </submittedName>
</protein>
<gene>
    <name evidence="4" type="ORF">A8135_13655</name>
    <name evidence="3" type="ORF">Ljam_1248</name>
</gene>
<reference evidence="4 6" key="2">
    <citation type="submission" date="2016-05" db="EMBL/GenBank/DDBJ databases">
        <authorList>
            <person name="Prochazka B."/>
            <person name="Indra A."/>
            <person name="Hasenberger P."/>
            <person name="Blaschitz M."/>
            <person name="Wagner L."/>
            <person name="Wewalka G."/>
            <person name="Sorschag S."/>
            <person name="Schmid D."/>
            <person name="Ruppitsch W."/>
        </authorList>
    </citation>
    <scope>NUCLEOTIDE SEQUENCE [LARGE SCALE GENOMIC DNA]</scope>
    <source>
        <strain evidence="4 6">974010_12</strain>
    </source>
</reference>
<evidence type="ECO:0000313" key="6">
    <source>
        <dbReference type="Proteomes" id="UP000093336"/>
    </source>
</evidence>
<evidence type="ECO:0000313" key="5">
    <source>
        <dbReference type="Proteomes" id="UP000054715"/>
    </source>
</evidence>
<proteinExistence type="inferred from homology"/>
<evidence type="ECO:0000256" key="1">
    <source>
        <dbReference type="ARBA" id="ARBA00038115"/>
    </source>
</evidence>
<dbReference type="InterPro" id="IPR029058">
    <property type="entry name" value="AB_hydrolase_fold"/>
</dbReference>
<reference evidence="3 5" key="1">
    <citation type="submission" date="2015-11" db="EMBL/GenBank/DDBJ databases">
        <title>Genomic analysis of 38 Legionella species identifies large and diverse effector repertoires.</title>
        <authorList>
            <person name="Burstein D."/>
            <person name="Amaro F."/>
            <person name="Zusman T."/>
            <person name="Lifshitz Z."/>
            <person name="Cohen O."/>
            <person name="Gilbert J.A."/>
            <person name="Pupko T."/>
            <person name="Shuman H.A."/>
            <person name="Segal G."/>
        </authorList>
    </citation>
    <scope>NUCLEOTIDE SEQUENCE [LARGE SCALE GENOMIC DNA]</scope>
    <source>
        <strain evidence="3 5">JA-26-G1-E2</strain>
    </source>
</reference>
<sequence length="398" mass="44749">MQDLIKSPLFNAQLLRTLGHAPYGGAEIGECLTIASTIEPDNKESWYHQWMGFADKNLGLGSDLCNENLFSDAKSAFLRASNYYRTAFFFLEDEHEDKRIEEAIQKSISSFHKALSCFDSVVEIVNIPFKEYTLPGYLYLSPSKKPKPLLIDTGGGDGTKEESYFSTAAEALKHGMHCLSFEGPGQGSLLRQNNIPFIPNWEDVIEKVVDFIIDRPEIDKDKIILIGRSFGGYLASRAVTREKRIAACIVDPGIFDAASSLEPKLRAQAREKCPEHEHAPLHLLIECLMEKDETLRFMMKSRIWRFGADSVKGMLQAITDYSLEGLAEKIQCPMLICDNTLEYITPGQAKTLYAALKCSKEYHLFSEKSGTGGHCEPLAPRLFSAKMYSWLGKQFQQT</sequence>
<feature type="domain" description="AB hydrolase-1" evidence="2">
    <location>
        <begin position="169"/>
        <end position="337"/>
    </location>
</feature>
<dbReference type="PANTHER" id="PTHR22946">
    <property type="entry name" value="DIENELACTONE HYDROLASE DOMAIN-CONTAINING PROTEIN-RELATED"/>
    <property type="match status" value="1"/>
</dbReference>
<keyword evidence="6" id="KW-1185">Reference proteome</keyword>
<keyword evidence="4" id="KW-0378">Hydrolase</keyword>
<dbReference type="Gene3D" id="1.20.1440.110">
    <property type="entry name" value="acylaminoacyl peptidase"/>
    <property type="match status" value="1"/>
</dbReference>
<dbReference type="EMBL" id="LYOZ01000028">
    <property type="protein sequence ID" value="OCH97650.1"/>
    <property type="molecule type" value="Genomic_DNA"/>
</dbReference>
<evidence type="ECO:0000313" key="4">
    <source>
        <dbReference type="EMBL" id="OCH97650.1"/>
    </source>
</evidence>
<dbReference type="Proteomes" id="UP000093336">
    <property type="component" value="Unassembled WGS sequence"/>
</dbReference>
<evidence type="ECO:0000259" key="2">
    <source>
        <dbReference type="Pfam" id="PF12697"/>
    </source>
</evidence>
<dbReference type="GO" id="GO:0004177">
    <property type="term" value="F:aminopeptidase activity"/>
    <property type="evidence" value="ECO:0007669"/>
    <property type="project" value="UniProtKB-KW"/>
</dbReference>
<dbReference type="InterPro" id="IPR050261">
    <property type="entry name" value="FrsA_esterase"/>
</dbReference>
<keyword evidence="4" id="KW-0645">Protease</keyword>
<name>A0A0W0UHC9_9GAMM</name>
<comment type="similarity">
    <text evidence="1">Belongs to the AB hydrolase superfamily. FUS2 hydrolase family.</text>
</comment>
<dbReference type="RefSeq" id="WP_058449270.1">
    <property type="nucleotide sequence ID" value="NZ_CAAAJF010000010.1"/>
</dbReference>
<dbReference type="Gene3D" id="3.40.50.1820">
    <property type="entry name" value="alpha/beta hydrolase"/>
    <property type="match status" value="1"/>
</dbReference>
<dbReference type="STRING" id="455.Ljam_1248"/>
<dbReference type="Pfam" id="PF12697">
    <property type="entry name" value="Abhydrolase_6"/>
    <property type="match status" value="1"/>
</dbReference>
<dbReference type="PATRIC" id="fig|455.5.peg.1317"/>
<dbReference type="Proteomes" id="UP000054715">
    <property type="component" value="Unassembled WGS sequence"/>
</dbReference>
<organism evidence="3 5">
    <name type="scientific">Legionella jamestowniensis</name>
    <dbReference type="NCBI Taxonomy" id="455"/>
    <lineage>
        <taxon>Bacteria</taxon>
        <taxon>Pseudomonadati</taxon>
        <taxon>Pseudomonadota</taxon>
        <taxon>Gammaproteobacteria</taxon>
        <taxon>Legionellales</taxon>
        <taxon>Legionellaceae</taxon>
        <taxon>Legionella</taxon>
    </lineage>
</organism>
<comment type="caution">
    <text evidence="3">The sequence shown here is derived from an EMBL/GenBank/DDBJ whole genome shotgun (WGS) entry which is preliminary data.</text>
</comment>
<dbReference type="AlphaFoldDB" id="A0A0W0UHC9"/>
<dbReference type="SUPFAM" id="SSF53474">
    <property type="entry name" value="alpha/beta-Hydrolases"/>
    <property type="match status" value="1"/>
</dbReference>
<dbReference type="InterPro" id="IPR000073">
    <property type="entry name" value="AB_hydrolase_1"/>
</dbReference>
<accession>A0A0W0UHC9</accession>